<keyword evidence="6 7" id="KW-0472">Membrane</keyword>
<dbReference type="Pfam" id="PF09335">
    <property type="entry name" value="VTT_dom"/>
    <property type="match status" value="1"/>
</dbReference>
<evidence type="ECO:0000256" key="7">
    <source>
        <dbReference type="RuleBase" id="RU367016"/>
    </source>
</evidence>
<dbReference type="Proteomes" id="UP000177913">
    <property type="component" value="Unassembled WGS sequence"/>
</dbReference>
<keyword evidence="4 7" id="KW-0812">Transmembrane</keyword>
<organism evidence="9 10">
    <name type="scientific">Candidatus Roizmanbacteria bacterium RIFCSPHIGHO2_02_FULL_38_11</name>
    <dbReference type="NCBI Taxonomy" id="1802039"/>
    <lineage>
        <taxon>Bacteria</taxon>
        <taxon>Candidatus Roizmaniibacteriota</taxon>
    </lineage>
</organism>
<comment type="subcellular location">
    <subcellularLocation>
        <location evidence="1 7">Cell membrane</location>
        <topology evidence="1 7">Multi-pass membrane protein</topology>
    </subcellularLocation>
</comment>
<evidence type="ECO:0000256" key="5">
    <source>
        <dbReference type="ARBA" id="ARBA00022989"/>
    </source>
</evidence>
<gene>
    <name evidence="9" type="ORF">A3C25_06305</name>
</gene>
<evidence type="ECO:0000256" key="1">
    <source>
        <dbReference type="ARBA" id="ARBA00004651"/>
    </source>
</evidence>
<dbReference type="EMBL" id="MFZO01000048">
    <property type="protein sequence ID" value="OGK23326.1"/>
    <property type="molecule type" value="Genomic_DNA"/>
</dbReference>
<feature type="transmembrane region" description="Helical" evidence="7">
    <location>
        <begin position="143"/>
        <end position="164"/>
    </location>
</feature>
<comment type="similarity">
    <text evidence="2 7">Belongs to the DedA family.</text>
</comment>
<evidence type="ECO:0000259" key="8">
    <source>
        <dbReference type="Pfam" id="PF09335"/>
    </source>
</evidence>
<dbReference type="PANTHER" id="PTHR30353:SF0">
    <property type="entry name" value="TRANSMEMBRANE PROTEIN"/>
    <property type="match status" value="1"/>
</dbReference>
<evidence type="ECO:0000256" key="3">
    <source>
        <dbReference type="ARBA" id="ARBA00022475"/>
    </source>
</evidence>
<protein>
    <recommendedName>
        <fullName evidence="8">VTT domain-containing protein</fullName>
    </recommendedName>
</protein>
<evidence type="ECO:0000313" key="10">
    <source>
        <dbReference type="Proteomes" id="UP000177913"/>
    </source>
</evidence>
<evidence type="ECO:0000256" key="4">
    <source>
        <dbReference type="ARBA" id="ARBA00022692"/>
    </source>
</evidence>
<comment type="caution">
    <text evidence="9">The sequence shown here is derived from an EMBL/GenBank/DDBJ whole genome shotgun (WGS) entry which is preliminary data.</text>
</comment>
<feature type="domain" description="VTT" evidence="8">
    <location>
        <begin position="33"/>
        <end position="158"/>
    </location>
</feature>
<keyword evidence="3 7" id="KW-1003">Cell membrane</keyword>
<feature type="transmembrane region" description="Helical" evidence="7">
    <location>
        <begin position="12"/>
        <end position="33"/>
    </location>
</feature>
<dbReference type="InterPro" id="IPR032816">
    <property type="entry name" value="VTT_dom"/>
</dbReference>
<dbReference type="PANTHER" id="PTHR30353">
    <property type="entry name" value="INNER MEMBRANE PROTEIN DEDA-RELATED"/>
    <property type="match status" value="1"/>
</dbReference>
<name>A0A1F7GXN9_9BACT</name>
<sequence>MHFNLIEFLPTIGYLGIFAIVFAESGLLIGFFLPGDSLLFTAGFLASQGIFDIRVLSLICFVGAVLGDSVGYTFGHKIGRRLFQRKDSLLFHKDNLMKAEKFYEKHGKKTIVIARFMPMIRTFAPIVAGVGNMEYKTFVSYNIIGGLLWGVGISVAGYYLGSLIPDVDKYLLPIIIVIILISVAPTAIHILKDPNHRKQLLSLLLKPFKS</sequence>
<dbReference type="AlphaFoldDB" id="A0A1F7GXN9"/>
<feature type="transmembrane region" description="Helical" evidence="7">
    <location>
        <begin position="53"/>
        <end position="75"/>
    </location>
</feature>
<evidence type="ECO:0000256" key="2">
    <source>
        <dbReference type="ARBA" id="ARBA00010792"/>
    </source>
</evidence>
<evidence type="ECO:0000256" key="6">
    <source>
        <dbReference type="ARBA" id="ARBA00023136"/>
    </source>
</evidence>
<reference evidence="9 10" key="1">
    <citation type="journal article" date="2016" name="Nat. Commun.">
        <title>Thousands of microbial genomes shed light on interconnected biogeochemical processes in an aquifer system.</title>
        <authorList>
            <person name="Anantharaman K."/>
            <person name="Brown C.T."/>
            <person name="Hug L.A."/>
            <person name="Sharon I."/>
            <person name="Castelle C.J."/>
            <person name="Probst A.J."/>
            <person name="Thomas B.C."/>
            <person name="Singh A."/>
            <person name="Wilkins M.J."/>
            <person name="Karaoz U."/>
            <person name="Brodie E.L."/>
            <person name="Williams K.H."/>
            <person name="Hubbard S.S."/>
            <person name="Banfield J.F."/>
        </authorList>
    </citation>
    <scope>NUCLEOTIDE SEQUENCE [LARGE SCALE GENOMIC DNA]</scope>
</reference>
<dbReference type="GO" id="GO:0005886">
    <property type="term" value="C:plasma membrane"/>
    <property type="evidence" value="ECO:0007669"/>
    <property type="project" value="UniProtKB-SubCell"/>
</dbReference>
<dbReference type="InterPro" id="IPR032818">
    <property type="entry name" value="DedA-like"/>
</dbReference>
<feature type="transmembrane region" description="Helical" evidence="7">
    <location>
        <begin position="170"/>
        <end position="191"/>
    </location>
</feature>
<proteinExistence type="inferred from homology"/>
<accession>A0A1F7GXN9</accession>
<keyword evidence="5 7" id="KW-1133">Transmembrane helix</keyword>
<evidence type="ECO:0000313" key="9">
    <source>
        <dbReference type="EMBL" id="OGK23326.1"/>
    </source>
</evidence>